<keyword evidence="2" id="KW-0732">Signal</keyword>
<dbReference type="EMBL" id="CP042997">
    <property type="protein sequence ID" value="QEH33559.1"/>
    <property type="molecule type" value="Genomic_DNA"/>
</dbReference>
<dbReference type="Proteomes" id="UP000324233">
    <property type="component" value="Chromosome"/>
</dbReference>
<protein>
    <submittedName>
        <fullName evidence="3">Uncharacterized protein</fullName>
    </submittedName>
</protein>
<evidence type="ECO:0000256" key="2">
    <source>
        <dbReference type="SAM" id="SignalP"/>
    </source>
</evidence>
<feature type="compositionally biased region" description="Pro residues" evidence="1">
    <location>
        <begin position="42"/>
        <end position="68"/>
    </location>
</feature>
<feature type="compositionally biased region" description="Basic and acidic residues" evidence="1">
    <location>
        <begin position="142"/>
        <end position="169"/>
    </location>
</feature>
<feature type="region of interest" description="Disordered" evidence="1">
    <location>
        <begin position="28"/>
        <end position="222"/>
    </location>
</feature>
<organism evidence="3 4">
    <name type="scientific">Aquisphaera giovannonii</name>
    <dbReference type="NCBI Taxonomy" id="406548"/>
    <lineage>
        <taxon>Bacteria</taxon>
        <taxon>Pseudomonadati</taxon>
        <taxon>Planctomycetota</taxon>
        <taxon>Planctomycetia</taxon>
        <taxon>Isosphaerales</taxon>
        <taxon>Isosphaeraceae</taxon>
        <taxon>Aquisphaera</taxon>
    </lineage>
</organism>
<feature type="chain" id="PRO_5022953365" evidence="2">
    <location>
        <begin position="32"/>
        <end position="289"/>
    </location>
</feature>
<evidence type="ECO:0000313" key="3">
    <source>
        <dbReference type="EMBL" id="QEH33559.1"/>
    </source>
</evidence>
<feature type="compositionally biased region" description="Basic and acidic residues" evidence="1">
    <location>
        <begin position="92"/>
        <end position="105"/>
    </location>
</feature>
<gene>
    <name evidence="3" type="ORF">OJF2_20610</name>
</gene>
<sequence length="289" mass="30321" precursor="true">MITRGGARFAPAWFVAALLGVLDLGASSASAQDGPELEAPIVPAPPGTRQPAAEPPASPATPGDPPAAPSTSSDAHPLPLIPGVTAPLPPRPEGRTSRPQREASRETPAPAPELTGPARPPAPTAGPGPISLSLEPIDDAEAERLLKQGAFAKDRPARPAADRKPRPDPAKPPGEPSPGTAEPPIRSGGLLGRFLAPPAGRERGRAAESSITVEPLSDPATETALKRRLEKQIQQELGDRVTSAEVRVAGRVVSIRVRVSRFWLRRGVRRSLESFHVPPGYRVRVDSVE</sequence>
<evidence type="ECO:0000256" key="1">
    <source>
        <dbReference type="SAM" id="MobiDB-lite"/>
    </source>
</evidence>
<dbReference type="KEGG" id="agv:OJF2_20610"/>
<name>A0A5B9VZZ2_9BACT</name>
<proteinExistence type="predicted"/>
<dbReference type="AlphaFoldDB" id="A0A5B9VZZ2"/>
<evidence type="ECO:0000313" key="4">
    <source>
        <dbReference type="Proteomes" id="UP000324233"/>
    </source>
</evidence>
<feature type="signal peptide" evidence="2">
    <location>
        <begin position="1"/>
        <end position="31"/>
    </location>
</feature>
<accession>A0A5B9VZZ2</accession>
<reference evidence="3 4" key="1">
    <citation type="submission" date="2019-08" db="EMBL/GenBank/DDBJ databases">
        <title>Deep-cultivation of Planctomycetes and their phenomic and genomic characterization uncovers novel biology.</title>
        <authorList>
            <person name="Wiegand S."/>
            <person name="Jogler M."/>
            <person name="Boedeker C."/>
            <person name="Pinto D."/>
            <person name="Vollmers J."/>
            <person name="Rivas-Marin E."/>
            <person name="Kohn T."/>
            <person name="Peeters S.H."/>
            <person name="Heuer A."/>
            <person name="Rast P."/>
            <person name="Oberbeckmann S."/>
            <person name="Bunk B."/>
            <person name="Jeske O."/>
            <person name="Meyerdierks A."/>
            <person name="Storesund J.E."/>
            <person name="Kallscheuer N."/>
            <person name="Luecker S."/>
            <person name="Lage O.M."/>
            <person name="Pohl T."/>
            <person name="Merkel B.J."/>
            <person name="Hornburger P."/>
            <person name="Mueller R.-W."/>
            <person name="Bruemmer F."/>
            <person name="Labrenz M."/>
            <person name="Spormann A.M."/>
            <person name="Op den Camp H."/>
            <person name="Overmann J."/>
            <person name="Amann R."/>
            <person name="Jetten M.S.M."/>
            <person name="Mascher T."/>
            <person name="Medema M.H."/>
            <person name="Devos D.P."/>
            <person name="Kaster A.-K."/>
            <person name="Ovreas L."/>
            <person name="Rohde M."/>
            <person name="Galperin M.Y."/>
            <person name="Jogler C."/>
        </authorList>
    </citation>
    <scope>NUCLEOTIDE SEQUENCE [LARGE SCALE GENOMIC DNA]</scope>
    <source>
        <strain evidence="3 4">OJF2</strain>
    </source>
</reference>
<keyword evidence="4" id="KW-1185">Reference proteome</keyword>